<dbReference type="PANTHER" id="PTHR33420">
    <property type="entry name" value="FIMBRIAL SUBUNIT ELFA-RELATED"/>
    <property type="match status" value="1"/>
</dbReference>
<reference evidence="7 8" key="4">
    <citation type="submission" date="2018-11" db="EMBL/GenBank/DDBJ databases">
        <title>Enterobacteriaceae from Patient.</title>
        <authorList>
            <person name="Shen C."/>
            <person name="Yang Y."/>
            <person name="Tian G."/>
        </authorList>
    </citation>
    <scope>NUCLEOTIDE SEQUENCE [LARGE SCALE GENOMIC DNA]</scope>
    <source>
        <strain evidence="7 8">GBGD28</strain>
    </source>
</reference>
<gene>
    <name evidence="2" type="primary">yadK</name>
    <name evidence="4" type="ORF">DNX30_02435</name>
    <name evidence="7" type="ORF">EIA08_06155</name>
    <name evidence="2" type="ORF">ExPECSC038_04021</name>
    <name evidence="5" type="ORF">G5603_15765</name>
    <name evidence="3" type="ORF">HL601_07530</name>
    <name evidence="6" type="ORF">HVW04_10390</name>
</gene>
<feature type="signal peptide" evidence="1">
    <location>
        <begin position="1"/>
        <end position="28"/>
    </location>
</feature>
<dbReference type="Gene3D" id="2.60.40.1090">
    <property type="entry name" value="Fimbrial-type adhesion domain"/>
    <property type="match status" value="1"/>
</dbReference>
<sequence length="198" mass="21315">MLSSQLKIKIKTSLFLALLFATSSPVYAGLDVDMVANIKNSTCKSGLSNLGNIDLGVVGVDYFSGNVAPEDDYPGGREFTITVTDCAIQGSGNVLNQLHINFKPLNGVMATGSQQIFANENVAGAQNVGVVIFSTQDPANIFNVLTPAGSSRSIYPVMTADLNNSSWKFYTRMQKINPVLNVMPGQIISHVLIDIYYE</sequence>
<reference evidence="3" key="1">
    <citation type="journal article" date="2018" name="Genome Biol.">
        <title>SKESA: strategic k-mer extension for scrupulous assemblies.</title>
        <authorList>
            <person name="Souvorov A."/>
            <person name="Agarwala R."/>
            <person name="Lipman D.J."/>
        </authorList>
    </citation>
    <scope>NUCLEOTIDE SEQUENCE [LARGE SCALE GENOMIC DNA]</scope>
    <source>
        <strain evidence="3">EC00605</strain>
    </source>
</reference>
<evidence type="ECO:0000313" key="2">
    <source>
        <dbReference type="EMBL" id="GCO41323.1"/>
    </source>
</evidence>
<name>A0A0A1A3Y9_ECOLX</name>
<dbReference type="InterPro" id="IPR036937">
    <property type="entry name" value="Adhesion_dom_fimbrial_sf"/>
</dbReference>
<dbReference type="EMBL" id="RQTU01000003">
    <property type="protein sequence ID" value="RRD77659.1"/>
    <property type="molecule type" value="Genomic_DNA"/>
</dbReference>
<dbReference type="GO" id="GO:0043709">
    <property type="term" value="P:cell adhesion involved in single-species biofilm formation"/>
    <property type="evidence" value="ECO:0007669"/>
    <property type="project" value="TreeGrafter"/>
</dbReference>
<dbReference type="InterPro" id="IPR008966">
    <property type="entry name" value="Adhesion_dom_sf"/>
</dbReference>
<dbReference type="NCBIfam" id="NF011794">
    <property type="entry name" value="PRK15262.1"/>
    <property type="match status" value="1"/>
</dbReference>
<evidence type="ECO:0000313" key="11">
    <source>
        <dbReference type="Proteomes" id="UP000514715"/>
    </source>
</evidence>
<dbReference type="InterPro" id="IPR050263">
    <property type="entry name" value="Bact_Fimbrial_Adh_Pro"/>
</dbReference>
<dbReference type="AlphaFoldDB" id="A0A0A1A3Y9"/>
<dbReference type="EMBL" id="BFIH01000074">
    <property type="protein sequence ID" value="GCO41323.1"/>
    <property type="molecule type" value="Genomic_DNA"/>
</dbReference>
<evidence type="ECO:0000313" key="4">
    <source>
        <dbReference type="EMBL" id="MJL91632.1"/>
    </source>
</evidence>
<feature type="chain" id="PRO_5015032400" evidence="1">
    <location>
        <begin position="29"/>
        <end position="198"/>
    </location>
</feature>
<reference evidence="5 10" key="6">
    <citation type="submission" date="2020-02" db="EMBL/GenBank/DDBJ databases">
        <title>WGS of Carbapenem-Resistant Enterobacteriaceae.</title>
        <authorList>
            <person name="Tokajian S."/>
            <person name="El Chaar M."/>
            <person name="El Khoury M."/>
        </authorList>
    </citation>
    <scope>NUCLEOTIDE SEQUENCE [LARGE SCALE GENOMIC DNA]</scope>
    <source>
        <strain evidence="5 10">ECM_75</strain>
    </source>
</reference>
<dbReference type="SUPFAM" id="SSF49401">
    <property type="entry name" value="Bacterial adhesins"/>
    <property type="match status" value="1"/>
</dbReference>
<evidence type="ECO:0000313" key="10">
    <source>
        <dbReference type="Proteomes" id="UP000472856"/>
    </source>
</evidence>
<keyword evidence="1" id="KW-0732">Signal</keyword>
<evidence type="ECO:0000256" key="1">
    <source>
        <dbReference type="SAM" id="SignalP"/>
    </source>
</evidence>
<dbReference type="RefSeq" id="WP_000953151.1">
    <property type="nucleotide sequence ID" value="NZ_AP022098.1"/>
</dbReference>
<proteinExistence type="predicted"/>
<dbReference type="EMBL" id="DABGZR010000005">
    <property type="protein sequence ID" value="HAJ0995457.1"/>
    <property type="molecule type" value="Genomic_DNA"/>
</dbReference>
<dbReference type="EMBL" id="JAAJRI010000011">
    <property type="protein sequence ID" value="NGE89640.1"/>
    <property type="molecule type" value="Genomic_DNA"/>
</dbReference>
<organism evidence="7 8">
    <name type="scientific">Escherichia coli</name>
    <dbReference type="NCBI Taxonomy" id="562"/>
    <lineage>
        <taxon>Bacteria</taxon>
        <taxon>Pseudomonadati</taxon>
        <taxon>Pseudomonadota</taxon>
        <taxon>Gammaproteobacteria</taxon>
        <taxon>Enterobacterales</taxon>
        <taxon>Enterobacteriaceae</taxon>
        <taxon>Escherichia</taxon>
    </lineage>
</organism>
<dbReference type="Proteomes" id="UP000514715">
    <property type="component" value="Chromosome"/>
</dbReference>
<dbReference type="Proteomes" id="UP000885382">
    <property type="component" value="Unassembled WGS sequence"/>
</dbReference>
<dbReference type="Proteomes" id="UP000300926">
    <property type="component" value="Unassembled WGS sequence"/>
</dbReference>
<evidence type="ECO:0000313" key="9">
    <source>
        <dbReference type="Proteomes" id="UP000300926"/>
    </source>
</evidence>
<reference evidence="6 11" key="7">
    <citation type="submission" date="2020-06" db="EMBL/GenBank/DDBJ databases">
        <title>REHAB project genomes.</title>
        <authorList>
            <person name="Shaw L.P."/>
        </authorList>
    </citation>
    <scope>NUCLEOTIDE SEQUENCE [LARGE SCALE GENOMIC DNA]</scope>
    <source>
        <strain evidence="6 11">RHB07-C04</strain>
    </source>
</reference>
<reference evidence="4" key="3">
    <citation type="submission" date="2018-06" db="EMBL/GenBank/DDBJ databases">
        <authorList>
            <person name="Ashton P.M."/>
            <person name="Dallman T."/>
            <person name="Nair S."/>
            <person name="De Pinna E."/>
            <person name="Peters T."/>
            <person name="Grant K."/>
        </authorList>
    </citation>
    <scope>NUCLEOTIDE SEQUENCE [LARGE SCALE GENOMIC DNA]</scope>
    <source>
        <strain evidence="4">462023</strain>
    </source>
</reference>
<protein>
    <submittedName>
        <fullName evidence="2 7">Fimbrial protein</fullName>
    </submittedName>
</protein>
<dbReference type="EMBL" id="RTJF01000002">
    <property type="protein sequence ID" value="MJL91632.1"/>
    <property type="molecule type" value="Genomic_DNA"/>
</dbReference>
<evidence type="ECO:0000313" key="3">
    <source>
        <dbReference type="EMBL" id="HAJ0995457.1"/>
    </source>
</evidence>
<accession>A0A0A1A3Y9</accession>
<evidence type="ECO:0000313" key="6">
    <source>
        <dbReference type="EMBL" id="QMP45257.1"/>
    </source>
</evidence>
<dbReference type="Proteomes" id="UP000472856">
    <property type="component" value="Unassembled WGS sequence"/>
</dbReference>
<reference evidence="3" key="5">
    <citation type="submission" date="2019-09" db="EMBL/GenBank/DDBJ databases">
        <authorList>
            <consortium name="NCBI Pathogen Detection Project"/>
        </authorList>
    </citation>
    <scope>NUCLEOTIDE SEQUENCE</scope>
    <source>
        <strain evidence="3">EC00605</strain>
    </source>
</reference>
<dbReference type="Proteomes" id="UP000271008">
    <property type="component" value="Unassembled WGS sequence"/>
</dbReference>
<dbReference type="EMBL" id="CP057975">
    <property type="protein sequence ID" value="QMP45257.1"/>
    <property type="molecule type" value="Genomic_DNA"/>
</dbReference>
<reference evidence="2 9" key="2">
    <citation type="submission" date="2018-04" db="EMBL/GenBank/DDBJ databases">
        <title>Large scale genomics of bovine and human commensal E. coli to reveal the emerging process of EHEC.</title>
        <authorList>
            <person name="Arimizu Y."/>
            <person name="Ogura Y."/>
        </authorList>
    </citation>
    <scope>NUCLEOTIDE SEQUENCE [LARGE SCALE GENOMIC DNA]</scope>
    <source>
        <strain evidence="2 9">ECSC038</strain>
    </source>
</reference>
<evidence type="ECO:0000313" key="5">
    <source>
        <dbReference type="EMBL" id="NGE89640.1"/>
    </source>
</evidence>
<evidence type="ECO:0000313" key="7">
    <source>
        <dbReference type="EMBL" id="RRD77659.1"/>
    </source>
</evidence>
<dbReference type="GO" id="GO:0009289">
    <property type="term" value="C:pilus"/>
    <property type="evidence" value="ECO:0007669"/>
    <property type="project" value="InterPro"/>
</dbReference>
<dbReference type="PANTHER" id="PTHR33420:SF5">
    <property type="entry name" value="FIMBRIAL SUBUNIT"/>
    <property type="match status" value="1"/>
</dbReference>
<evidence type="ECO:0000313" key="8">
    <source>
        <dbReference type="Proteomes" id="UP000271008"/>
    </source>
</evidence>